<keyword evidence="2" id="KW-1185">Reference proteome</keyword>
<keyword evidence="1" id="KW-0812">Transmembrane</keyword>
<feature type="transmembrane region" description="Helical" evidence="1">
    <location>
        <begin position="20"/>
        <end position="39"/>
    </location>
</feature>
<keyword evidence="1" id="KW-1133">Transmembrane helix</keyword>
<dbReference type="PANTHER" id="PTHR22718">
    <property type="entry name" value="SERPENTINE RECEPTOR, CLASS X"/>
    <property type="match status" value="1"/>
</dbReference>
<feature type="transmembrane region" description="Helical" evidence="1">
    <location>
        <begin position="132"/>
        <end position="150"/>
    </location>
</feature>
<evidence type="ECO:0000256" key="1">
    <source>
        <dbReference type="SAM" id="Phobius"/>
    </source>
</evidence>
<feature type="transmembrane region" description="Helical" evidence="1">
    <location>
        <begin position="183"/>
        <end position="201"/>
    </location>
</feature>
<evidence type="ECO:0000313" key="2">
    <source>
        <dbReference type="Proteomes" id="UP000887565"/>
    </source>
</evidence>
<dbReference type="SUPFAM" id="SSF81321">
    <property type="entry name" value="Family A G protein-coupled receptor-like"/>
    <property type="match status" value="1"/>
</dbReference>
<feature type="transmembrane region" description="Helical" evidence="1">
    <location>
        <begin position="252"/>
        <end position="275"/>
    </location>
</feature>
<dbReference type="Proteomes" id="UP000887565">
    <property type="component" value="Unplaced"/>
</dbReference>
<dbReference type="InterPro" id="IPR019425">
    <property type="entry name" value="7TM_GPCR_serpentine_rcpt_Srt"/>
</dbReference>
<dbReference type="OMA" id="KNMEENC"/>
<dbReference type="CDD" id="cd00637">
    <property type="entry name" value="7tm_classA_rhodopsin-like"/>
    <property type="match status" value="1"/>
</dbReference>
<dbReference type="Gene3D" id="1.20.1070.10">
    <property type="entry name" value="Rhodopsin 7-helix transmembrane proteins"/>
    <property type="match status" value="1"/>
</dbReference>
<protein>
    <submittedName>
        <fullName evidence="3">Vomeronasal type-1 receptor</fullName>
    </submittedName>
</protein>
<proteinExistence type="predicted"/>
<dbReference type="Pfam" id="PF10321">
    <property type="entry name" value="7TM_GPCR_Srt"/>
    <property type="match status" value="1"/>
</dbReference>
<dbReference type="PANTHER" id="PTHR22718:SF11">
    <property type="entry name" value="7TM GPCR SERPENTINE RECEPTOR CLASS X (SRX) DOMAIN-CONTAINING PROTEIN"/>
    <property type="match status" value="1"/>
</dbReference>
<sequence length="279" mass="31579">MNNISQSDHNLGDNRVIGLVYSAISVLMLVPYGISWFIIKRDKTLYDPAFRLFALNMGCADVQLLTVQGIFPSLACLLPVEIPLIVYKILGAMGADAWYTYATLAQMMSLNRLISVFWPLKTKMIYTTKNTWVIIGLCWIQGWIWMSFYLGPNATLQFSLDEKGMLYDFSKTGTAELFQVNTIFNYAHGLSLCLIYALIYFRIRQKRKQILDAVIANDSKKERKVLVQSCVICSMDLAVIATWAVFQKFIGAKWAIFIATIVALSSAGSTGYMYILMNR</sequence>
<keyword evidence="1" id="KW-0472">Membrane</keyword>
<name>A0A915KRQ3_ROMCU</name>
<feature type="transmembrane region" description="Helical" evidence="1">
    <location>
        <begin position="225"/>
        <end position="246"/>
    </location>
</feature>
<evidence type="ECO:0000313" key="3">
    <source>
        <dbReference type="WBParaSite" id="nRc.2.0.1.t41437-RA"/>
    </source>
</evidence>
<accession>A0A915KRQ3</accession>
<feature type="transmembrane region" description="Helical" evidence="1">
    <location>
        <begin position="98"/>
        <end position="120"/>
    </location>
</feature>
<dbReference type="WBParaSite" id="nRc.2.0.1.t41437-RA">
    <property type="protein sequence ID" value="nRc.2.0.1.t41437-RA"/>
    <property type="gene ID" value="nRc.2.0.1.g41437"/>
</dbReference>
<organism evidence="2 3">
    <name type="scientific">Romanomermis culicivorax</name>
    <name type="common">Nematode worm</name>
    <dbReference type="NCBI Taxonomy" id="13658"/>
    <lineage>
        <taxon>Eukaryota</taxon>
        <taxon>Metazoa</taxon>
        <taxon>Ecdysozoa</taxon>
        <taxon>Nematoda</taxon>
        <taxon>Enoplea</taxon>
        <taxon>Dorylaimia</taxon>
        <taxon>Mermithida</taxon>
        <taxon>Mermithoidea</taxon>
        <taxon>Mermithidae</taxon>
        <taxon>Romanomermis</taxon>
    </lineage>
</organism>
<reference evidence="3" key="1">
    <citation type="submission" date="2022-11" db="UniProtKB">
        <authorList>
            <consortium name="WormBaseParasite"/>
        </authorList>
    </citation>
    <scope>IDENTIFICATION</scope>
</reference>
<dbReference type="AlphaFoldDB" id="A0A915KRQ3"/>